<accession>A0A1H0P3M7</accession>
<dbReference type="EMBL" id="FNJK01000004">
    <property type="protein sequence ID" value="SDO99306.1"/>
    <property type="molecule type" value="Genomic_DNA"/>
</dbReference>
<name>A0A1H0P3M7_STREI</name>
<evidence type="ECO:0000256" key="1">
    <source>
        <dbReference type="ARBA" id="ARBA00034117"/>
    </source>
</evidence>
<organism evidence="4 5">
    <name type="scientific">Streptococcus equinus</name>
    <name type="common">Streptococcus bovis</name>
    <dbReference type="NCBI Taxonomy" id="1335"/>
    <lineage>
        <taxon>Bacteria</taxon>
        <taxon>Bacillati</taxon>
        <taxon>Bacillota</taxon>
        <taxon>Bacilli</taxon>
        <taxon>Lactobacillales</taxon>
        <taxon>Streptococcaceae</taxon>
        <taxon>Streptococcus</taxon>
    </lineage>
</organism>
<protein>
    <submittedName>
        <fullName evidence="4">LXG domain of WXG superfamily protein</fullName>
    </submittedName>
</protein>
<dbReference type="OrthoDB" id="2360587at2"/>
<reference evidence="4 5" key="1">
    <citation type="submission" date="2016-10" db="EMBL/GenBank/DDBJ databases">
        <authorList>
            <person name="de Groot N.N."/>
        </authorList>
    </citation>
    <scope>NUCLEOTIDE SEQUENCE [LARGE SCALE GENOMIC DNA]</scope>
    <source>
        <strain evidence="4 5">Sb04</strain>
    </source>
</reference>
<feature type="coiled-coil region" evidence="2">
    <location>
        <begin position="7"/>
        <end position="34"/>
    </location>
</feature>
<dbReference type="InterPro" id="IPR006829">
    <property type="entry name" value="LXG_dom"/>
</dbReference>
<comment type="similarity">
    <text evidence="1">In the N-terminal section; belongs to the LXG family.</text>
</comment>
<gene>
    <name evidence="4" type="ORF">SAMN05216347_1044</name>
</gene>
<evidence type="ECO:0000313" key="5">
    <source>
        <dbReference type="Proteomes" id="UP000183816"/>
    </source>
</evidence>
<dbReference type="Pfam" id="PF04740">
    <property type="entry name" value="LXG"/>
    <property type="match status" value="1"/>
</dbReference>
<evidence type="ECO:0000259" key="3">
    <source>
        <dbReference type="PROSITE" id="PS51756"/>
    </source>
</evidence>
<feature type="domain" description="LXG" evidence="3">
    <location>
        <begin position="1"/>
        <end position="234"/>
    </location>
</feature>
<evidence type="ECO:0000313" key="4">
    <source>
        <dbReference type="EMBL" id="SDO99306.1"/>
    </source>
</evidence>
<evidence type="ECO:0000256" key="2">
    <source>
        <dbReference type="SAM" id="Coils"/>
    </source>
</evidence>
<proteinExistence type="inferred from homology"/>
<dbReference type="AlphaFoldDB" id="A0A1H0P3M7"/>
<dbReference type="PROSITE" id="PS51756">
    <property type="entry name" value="LXG"/>
    <property type="match status" value="1"/>
</dbReference>
<dbReference type="Proteomes" id="UP000183816">
    <property type="component" value="Unassembled WGS sequence"/>
</dbReference>
<keyword evidence="2" id="KW-0175">Coiled coil</keyword>
<sequence>MGFHVSLDELNKAADKLEQEAGKLESQLDTAKNSVNKIITSEALTGKTGQAIYHQLNNVDAAIIVGLEDTTKLLASDLYSLISEFQSSIGESSATAVLDEDYLNQLKDNLNNFKNQHGEQETNISGIYSSISDLISLSGPTSTYDADSDTASQLLTNTIDKVTSFDSAGSELSSESMLTAIDSKVNQVSQVVDLPYSDSQYLSFVNDADFAKGINTVDKQIKEQEKLAKEEAEKEAKKQWAKQHPIEAWLQNTTDETTKLFKWANQEVQDFDLNIPGANYVKDQISLRLGFVSKACETVGDLAIGVTQLGHLAVEGIEWGSNALAGKKTAQWIKDDVTSAGMTALTAGVFINRLKYGDIDAWKVVYKGIEDSASDVFHNIATGNNFEIGGYVFDVATLVGPAAVGKLKYVDEAGNLAKLAEAGDVASTVGKVEDGVKVVDKVSDVVKTSNILSYDEAEEIAFNAIKGSKRSETVVLGKFDGGGPTAYSTIAREIGSQYFELDNWTELSSKYSEDEIWKINEKFLDIQTSSGREIYLSHNPEGDWGRSFYAKELKYLVDNGYHFVQEGNLWHAIR</sequence>
<dbReference type="RefSeq" id="WP_074482450.1">
    <property type="nucleotide sequence ID" value="NZ_FNJK01000004.1"/>
</dbReference>